<dbReference type="GO" id="GO:0008296">
    <property type="term" value="F:3'-5'-DNA exonuclease activity"/>
    <property type="evidence" value="ECO:0007669"/>
    <property type="project" value="TreeGrafter"/>
</dbReference>
<dbReference type="Gene3D" id="3.30.420.10">
    <property type="entry name" value="Ribonuclease H-like superfamily/Ribonuclease H"/>
    <property type="match status" value="1"/>
</dbReference>
<dbReference type="InterPro" id="IPR012337">
    <property type="entry name" value="RNaseH-like_sf"/>
</dbReference>
<keyword evidence="6" id="KW-0460">Magnesium</keyword>
<dbReference type="SMART" id="SM00479">
    <property type="entry name" value="EXOIII"/>
    <property type="match status" value="1"/>
</dbReference>
<evidence type="ECO:0000256" key="2">
    <source>
        <dbReference type="ARBA" id="ARBA00022722"/>
    </source>
</evidence>
<dbReference type="Pfam" id="PF00929">
    <property type="entry name" value="RNase_T"/>
    <property type="match status" value="1"/>
</dbReference>
<dbReference type="InterPro" id="IPR036397">
    <property type="entry name" value="RNaseH_sf"/>
</dbReference>
<evidence type="ECO:0000256" key="7">
    <source>
        <dbReference type="ARBA" id="ARBA00025769"/>
    </source>
</evidence>
<name>A0A7J7HJJ0_CAMSI</name>
<keyword evidence="11" id="KW-1185">Reference proteome</keyword>
<dbReference type="InterPro" id="IPR040393">
    <property type="entry name" value="TREX1/2"/>
</dbReference>
<evidence type="ECO:0000256" key="6">
    <source>
        <dbReference type="ARBA" id="ARBA00022842"/>
    </source>
</evidence>
<keyword evidence="3" id="KW-0479">Metal-binding</keyword>
<evidence type="ECO:0000313" key="10">
    <source>
        <dbReference type="EMBL" id="KAF5952138.1"/>
    </source>
</evidence>
<dbReference type="InterPro" id="IPR013520">
    <property type="entry name" value="Ribonucl_H"/>
</dbReference>
<proteinExistence type="inferred from homology"/>
<comment type="cofactor">
    <cofactor evidence="1">
        <name>Mg(2+)</name>
        <dbReference type="ChEBI" id="CHEBI:18420"/>
    </cofactor>
</comment>
<reference evidence="10 11" key="2">
    <citation type="submission" date="2020-07" db="EMBL/GenBank/DDBJ databases">
        <title>Genome assembly of wild tea tree DASZ reveals pedigree and selection history of tea varieties.</title>
        <authorList>
            <person name="Zhang W."/>
        </authorList>
    </citation>
    <scope>NUCLEOTIDE SEQUENCE [LARGE SCALE GENOMIC DNA]</scope>
    <source>
        <strain evidence="11">cv. G240</strain>
        <tissue evidence="10">Leaf</tissue>
    </source>
</reference>
<evidence type="ECO:0000313" key="11">
    <source>
        <dbReference type="Proteomes" id="UP000593564"/>
    </source>
</evidence>
<dbReference type="AlphaFoldDB" id="A0A7J7HJJ0"/>
<evidence type="ECO:0000256" key="4">
    <source>
        <dbReference type="ARBA" id="ARBA00022801"/>
    </source>
</evidence>
<sequence length="354" mass="39862">MRLCFSFESLRAVIEFMRTVAMNFPILQVPRFRIHALASSCFESFHSLSRTGGNNSSFRILGCSTHGLEGGHSSRRWSRRPITTKTEGRNKKTLTSKTSNLRQEISDGSIATSNKLNINKSEMSEFQRTQCCDIKQNIGESRDLFGLVTVIVFDIETTGFSRVNDGIIEIALQDLQGGENSTFQTLVNPERYVPNTSVHGISTQMVSKPGVPRMKDLIPILMQFVKSRQKPNGPVLWIGHNARSFDVPFLINEFTRCSFEIPPDWLFMDTIPLARQVIKSRGLKLPQKVSLEALREYYQIPLIGSAHRAMSDVYTLSMIVQRLSFDLKLPVSGFIEKSFSASDLSNVKKKNNSG</sequence>
<dbReference type="Proteomes" id="UP000593564">
    <property type="component" value="Unassembled WGS sequence"/>
</dbReference>
<dbReference type="PANTHER" id="PTHR13058:SF19">
    <property type="entry name" value="LD40940P"/>
    <property type="match status" value="1"/>
</dbReference>
<dbReference type="SUPFAM" id="SSF53098">
    <property type="entry name" value="Ribonuclease H-like"/>
    <property type="match status" value="1"/>
</dbReference>
<organism evidence="10 11">
    <name type="scientific">Camellia sinensis</name>
    <name type="common">Tea plant</name>
    <name type="synonym">Thea sinensis</name>
    <dbReference type="NCBI Taxonomy" id="4442"/>
    <lineage>
        <taxon>Eukaryota</taxon>
        <taxon>Viridiplantae</taxon>
        <taxon>Streptophyta</taxon>
        <taxon>Embryophyta</taxon>
        <taxon>Tracheophyta</taxon>
        <taxon>Spermatophyta</taxon>
        <taxon>Magnoliopsida</taxon>
        <taxon>eudicotyledons</taxon>
        <taxon>Gunneridae</taxon>
        <taxon>Pentapetalae</taxon>
        <taxon>asterids</taxon>
        <taxon>Ericales</taxon>
        <taxon>Theaceae</taxon>
        <taxon>Camellia</taxon>
    </lineage>
</organism>
<evidence type="ECO:0000256" key="8">
    <source>
        <dbReference type="SAM" id="MobiDB-lite"/>
    </source>
</evidence>
<evidence type="ECO:0000256" key="5">
    <source>
        <dbReference type="ARBA" id="ARBA00022839"/>
    </source>
</evidence>
<dbReference type="GO" id="GO:0005737">
    <property type="term" value="C:cytoplasm"/>
    <property type="evidence" value="ECO:0007669"/>
    <property type="project" value="TreeGrafter"/>
</dbReference>
<evidence type="ECO:0000259" key="9">
    <source>
        <dbReference type="SMART" id="SM00479"/>
    </source>
</evidence>
<dbReference type="GO" id="GO:0003676">
    <property type="term" value="F:nucleic acid binding"/>
    <property type="evidence" value="ECO:0007669"/>
    <property type="project" value="InterPro"/>
</dbReference>
<reference evidence="11" key="1">
    <citation type="journal article" date="2020" name="Nat. Commun.">
        <title>Genome assembly of wild tea tree DASZ reveals pedigree and selection history of tea varieties.</title>
        <authorList>
            <person name="Zhang W."/>
            <person name="Zhang Y."/>
            <person name="Qiu H."/>
            <person name="Guo Y."/>
            <person name="Wan H."/>
            <person name="Zhang X."/>
            <person name="Scossa F."/>
            <person name="Alseekh S."/>
            <person name="Zhang Q."/>
            <person name="Wang P."/>
            <person name="Xu L."/>
            <person name="Schmidt M.H."/>
            <person name="Jia X."/>
            <person name="Li D."/>
            <person name="Zhu A."/>
            <person name="Guo F."/>
            <person name="Chen W."/>
            <person name="Ni D."/>
            <person name="Usadel B."/>
            <person name="Fernie A.R."/>
            <person name="Wen W."/>
        </authorList>
    </citation>
    <scope>NUCLEOTIDE SEQUENCE [LARGE SCALE GENOMIC DNA]</scope>
    <source>
        <strain evidence="11">cv. G240</strain>
    </source>
</reference>
<accession>A0A7J7HJJ0</accession>
<feature type="domain" description="Exonuclease" evidence="9">
    <location>
        <begin position="149"/>
        <end position="329"/>
    </location>
</feature>
<keyword evidence="4" id="KW-0378">Hydrolase</keyword>
<gene>
    <name evidence="10" type="ORF">HYC85_010082</name>
</gene>
<dbReference type="CDD" id="cd06127">
    <property type="entry name" value="DEDDh"/>
    <property type="match status" value="1"/>
</dbReference>
<dbReference type="FunFam" id="3.30.420.10:FF:000081">
    <property type="entry name" value="Exonuclease DPD1 chloroplastic/mitochondrial"/>
    <property type="match status" value="1"/>
</dbReference>
<feature type="region of interest" description="Disordered" evidence="8">
    <location>
        <begin position="71"/>
        <end position="94"/>
    </location>
</feature>
<keyword evidence="2" id="KW-0540">Nuclease</keyword>
<evidence type="ECO:0000256" key="3">
    <source>
        <dbReference type="ARBA" id="ARBA00022723"/>
    </source>
</evidence>
<protein>
    <recommendedName>
        <fullName evidence="9">Exonuclease domain-containing protein</fullName>
    </recommendedName>
</protein>
<comment type="similarity">
    <text evidence="7">Belongs to the exonuclease superfamily. TREX family.</text>
</comment>
<dbReference type="PANTHER" id="PTHR13058">
    <property type="entry name" value="THREE PRIME REPAIR EXONUCLEASE 1, 2"/>
    <property type="match status" value="1"/>
</dbReference>
<evidence type="ECO:0000256" key="1">
    <source>
        <dbReference type="ARBA" id="ARBA00001946"/>
    </source>
</evidence>
<dbReference type="GO" id="GO:0006308">
    <property type="term" value="P:DNA catabolic process"/>
    <property type="evidence" value="ECO:0007669"/>
    <property type="project" value="TreeGrafter"/>
</dbReference>
<comment type="caution">
    <text evidence="10">The sequence shown here is derived from an EMBL/GenBank/DDBJ whole genome shotgun (WGS) entry which is preliminary data.</text>
</comment>
<dbReference type="EMBL" id="JACBKZ010000004">
    <property type="protein sequence ID" value="KAF5952138.1"/>
    <property type="molecule type" value="Genomic_DNA"/>
</dbReference>
<keyword evidence="5" id="KW-0269">Exonuclease</keyword>
<dbReference type="GO" id="GO:0046872">
    <property type="term" value="F:metal ion binding"/>
    <property type="evidence" value="ECO:0007669"/>
    <property type="project" value="UniProtKB-KW"/>
</dbReference>